<organism evidence="1 2">
    <name type="scientific">Acipenser oxyrinchus oxyrinchus</name>
    <dbReference type="NCBI Taxonomy" id="40147"/>
    <lineage>
        <taxon>Eukaryota</taxon>
        <taxon>Metazoa</taxon>
        <taxon>Chordata</taxon>
        <taxon>Craniata</taxon>
        <taxon>Vertebrata</taxon>
        <taxon>Euteleostomi</taxon>
        <taxon>Actinopterygii</taxon>
        <taxon>Chondrostei</taxon>
        <taxon>Acipenseriformes</taxon>
        <taxon>Acipenseridae</taxon>
        <taxon>Acipenser</taxon>
    </lineage>
</organism>
<dbReference type="Proteomes" id="UP001230051">
    <property type="component" value="Unassembled WGS sequence"/>
</dbReference>
<dbReference type="AlphaFoldDB" id="A0AAD8FT62"/>
<sequence>MGLEFLQKAECTWDEEGEIDFHDDWKKIPRAVAVFLYSFNVTSAEKFLRHLQEETDFSYDYGAGVIFPKEQSAEQNNLLLFADEGLFENTINKEDFLQFVNECWKKYLNKQERNSEQNNLDVLEVPNKGSAGAKTRKRKSASAKNLYSKQLLRIGPHSTVQCTAKLL</sequence>
<comment type="caution">
    <text evidence="1">The sequence shown here is derived from an EMBL/GenBank/DDBJ whole genome shotgun (WGS) entry which is preliminary data.</text>
</comment>
<reference evidence="1" key="1">
    <citation type="submission" date="2022-02" db="EMBL/GenBank/DDBJ databases">
        <title>Atlantic sturgeon de novo genome assembly.</title>
        <authorList>
            <person name="Stock M."/>
            <person name="Klopp C."/>
            <person name="Guiguen Y."/>
            <person name="Cabau C."/>
            <person name="Parinello H."/>
            <person name="Santidrian Yebra-Pimentel E."/>
            <person name="Kuhl H."/>
            <person name="Dirks R.P."/>
            <person name="Guessner J."/>
            <person name="Wuertz S."/>
            <person name="Du K."/>
            <person name="Schartl M."/>
        </authorList>
    </citation>
    <scope>NUCLEOTIDE SEQUENCE</scope>
    <source>
        <strain evidence="1">STURGEONOMICS-FGT-2020</strain>
        <tissue evidence="1">Whole blood</tissue>
    </source>
</reference>
<gene>
    <name evidence="1" type="ORF">AOXY_G30639</name>
</gene>
<accession>A0AAD8FT62</accession>
<evidence type="ECO:0000313" key="1">
    <source>
        <dbReference type="EMBL" id="KAK1152926.1"/>
    </source>
</evidence>
<evidence type="ECO:0000313" key="2">
    <source>
        <dbReference type="Proteomes" id="UP001230051"/>
    </source>
</evidence>
<proteinExistence type="predicted"/>
<keyword evidence="2" id="KW-1185">Reference proteome</keyword>
<dbReference type="EMBL" id="JAGXEW010000044">
    <property type="protein sequence ID" value="KAK1152926.1"/>
    <property type="molecule type" value="Genomic_DNA"/>
</dbReference>
<protein>
    <submittedName>
        <fullName evidence="1">Uncharacterized protein</fullName>
    </submittedName>
</protein>
<name>A0AAD8FT62_ACIOX</name>